<sequence length="162" mass="17669">MSIRNRRRSERSVSQYITVHFESFLHVSFVAVRVDDLIVRDNIGDDVIPLEEILKQRDRVAVALGSVHRGDDGVAGEDGGPGAGEHGVPSEARRGVEIGRSDQGLDSVVEVEPLADEGGGRVREARRVGVAFRRGIALESVERRLDPALASLFATRRVCFLG</sequence>
<comment type="caution">
    <text evidence="2">The sequence shown here is derived from an EMBL/GenBank/DDBJ whole genome shotgun (WGS) entry which is preliminary data.</text>
</comment>
<protein>
    <submittedName>
        <fullName evidence="2">Uncharacterized protein</fullName>
    </submittedName>
</protein>
<evidence type="ECO:0000313" key="3">
    <source>
        <dbReference type="Proteomes" id="UP000824890"/>
    </source>
</evidence>
<accession>A0ABQ8CVY5</accession>
<evidence type="ECO:0000256" key="1">
    <source>
        <dbReference type="SAM" id="MobiDB-lite"/>
    </source>
</evidence>
<feature type="compositionally biased region" description="Gly residues" evidence="1">
    <location>
        <begin position="76"/>
        <end position="85"/>
    </location>
</feature>
<dbReference type="Proteomes" id="UP000824890">
    <property type="component" value="Unassembled WGS sequence"/>
</dbReference>
<dbReference type="EMBL" id="JAGKQM010000006">
    <property type="protein sequence ID" value="KAH0921176.1"/>
    <property type="molecule type" value="Genomic_DNA"/>
</dbReference>
<name>A0ABQ8CVY5_BRANA</name>
<evidence type="ECO:0000313" key="2">
    <source>
        <dbReference type="EMBL" id="KAH0921176.1"/>
    </source>
</evidence>
<organism evidence="2 3">
    <name type="scientific">Brassica napus</name>
    <name type="common">Rape</name>
    <dbReference type="NCBI Taxonomy" id="3708"/>
    <lineage>
        <taxon>Eukaryota</taxon>
        <taxon>Viridiplantae</taxon>
        <taxon>Streptophyta</taxon>
        <taxon>Embryophyta</taxon>
        <taxon>Tracheophyta</taxon>
        <taxon>Spermatophyta</taxon>
        <taxon>Magnoliopsida</taxon>
        <taxon>eudicotyledons</taxon>
        <taxon>Gunneridae</taxon>
        <taxon>Pentapetalae</taxon>
        <taxon>rosids</taxon>
        <taxon>malvids</taxon>
        <taxon>Brassicales</taxon>
        <taxon>Brassicaceae</taxon>
        <taxon>Brassiceae</taxon>
        <taxon>Brassica</taxon>
    </lineage>
</organism>
<reference evidence="2 3" key="1">
    <citation type="submission" date="2021-05" db="EMBL/GenBank/DDBJ databases">
        <title>Genome Assembly of Synthetic Allotetraploid Brassica napus Reveals Homoeologous Exchanges between Subgenomes.</title>
        <authorList>
            <person name="Davis J.T."/>
        </authorList>
    </citation>
    <scope>NUCLEOTIDE SEQUENCE [LARGE SCALE GENOMIC DNA]</scope>
    <source>
        <strain evidence="3">cv. Da-Ae</strain>
        <tissue evidence="2">Seedling</tissue>
    </source>
</reference>
<gene>
    <name evidence="2" type="ORF">HID58_021194</name>
</gene>
<keyword evidence="3" id="KW-1185">Reference proteome</keyword>
<feature type="region of interest" description="Disordered" evidence="1">
    <location>
        <begin position="71"/>
        <end position="91"/>
    </location>
</feature>
<proteinExistence type="predicted"/>